<dbReference type="STRING" id="1121409.SAMN02745124_02567"/>
<dbReference type="Pfam" id="PF00571">
    <property type="entry name" value="CBS"/>
    <property type="match status" value="2"/>
</dbReference>
<dbReference type="InterPro" id="IPR051257">
    <property type="entry name" value="Diverse_CBS-Domain"/>
</dbReference>
<dbReference type="InterPro" id="IPR046342">
    <property type="entry name" value="CBS_dom_sf"/>
</dbReference>
<name>A0A1M5WW26_9BACT</name>
<gene>
    <name evidence="4" type="ORF">SAMN02745124_02567</name>
</gene>
<evidence type="ECO:0000256" key="2">
    <source>
        <dbReference type="PROSITE-ProRule" id="PRU00703"/>
    </source>
</evidence>
<evidence type="ECO:0000313" key="5">
    <source>
        <dbReference type="Proteomes" id="UP000184139"/>
    </source>
</evidence>
<dbReference type="CDD" id="cd04586">
    <property type="entry name" value="CBS_pair_BON_assoc"/>
    <property type="match status" value="1"/>
</dbReference>
<proteinExistence type="predicted"/>
<dbReference type="OrthoDB" id="9790355at2"/>
<keyword evidence="5" id="KW-1185">Reference proteome</keyword>
<dbReference type="EMBL" id="FQXS01000015">
    <property type="protein sequence ID" value="SHH91711.1"/>
    <property type="molecule type" value="Genomic_DNA"/>
</dbReference>
<dbReference type="Proteomes" id="UP000184139">
    <property type="component" value="Unassembled WGS sequence"/>
</dbReference>
<organism evidence="4 5">
    <name type="scientific">Desulfofustis glycolicus DSM 9705</name>
    <dbReference type="NCBI Taxonomy" id="1121409"/>
    <lineage>
        <taxon>Bacteria</taxon>
        <taxon>Pseudomonadati</taxon>
        <taxon>Thermodesulfobacteriota</taxon>
        <taxon>Desulfobulbia</taxon>
        <taxon>Desulfobulbales</taxon>
        <taxon>Desulfocapsaceae</taxon>
        <taxon>Desulfofustis</taxon>
    </lineage>
</organism>
<dbReference type="RefSeq" id="WP_073376613.1">
    <property type="nucleotide sequence ID" value="NZ_FQXS01000015.1"/>
</dbReference>
<evidence type="ECO:0000256" key="1">
    <source>
        <dbReference type="ARBA" id="ARBA00023122"/>
    </source>
</evidence>
<evidence type="ECO:0000313" key="4">
    <source>
        <dbReference type="EMBL" id="SHH91711.1"/>
    </source>
</evidence>
<reference evidence="4" key="1">
    <citation type="submission" date="2016-11" db="EMBL/GenBank/DDBJ databases">
        <authorList>
            <person name="Jaros S."/>
            <person name="Januszkiewicz K."/>
            <person name="Wedrychowicz H."/>
        </authorList>
    </citation>
    <scope>NUCLEOTIDE SEQUENCE [LARGE SCALE GENOMIC DNA]</scope>
    <source>
        <strain evidence="4">DSM 9705</strain>
    </source>
</reference>
<dbReference type="PANTHER" id="PTHR43080">
    <property type="entry name" value="CBS DOMAIN-CONTAINING PROTEIN CBSX3, MITOCHONDRIAL"/>
    <property type="match status" value="1"/>
</dbReference>
<accession>A0A1M5WW26</accession>
<dbReference type="AlphaFoldDB" id="A0A1M5WW26"/>
<keyword evidence="1 2" id="KW-0129">CBS domain</keyword>
<dbReference type="PANTHER" id="PTHR43080:SF2">
    <property type="entry name" value="CBS DOMAIN-CONTAINING PROTEIN"/>
    <property type="match status" value="1"/>
</dbReference>
<dbReference type="PROSITE" id="PS51371">
    <property type="entry name" value="CBS"/>
    <property type="match status" value="2"/>
</dbReference>
<evidence type="ECO:0000259" key="3">
    <source>
        <dbReference type="PROSITE" id="PS51371"/>
    </source>
</evidence>
<dbReference type="SMART" id="SM00116">
    <property type="entry name" value="CBS"/>
    <property type="match status" value="2"/>
</dbReference>
<dbReference type="InterPro" id="IPR000644">
    <property type="entry name" value="CBS_dom"/>
</dbReference>
<feature type="domain" description="CBS" evidence="3">
    <location>
        <begin position="8"/>
        <end position="66"/>
    </location>
</feature>
<dbReference type="SUPFAM" id="SSF54631">
    <property type="entry name" value="CBS-domain pair"/>
    <property type="match status" value="1"/>
</dbReference>
<dbReference type="Gene3D" id="3.10.580.10">
    <property type="entry name" value="CBS-domain"/>
    <property type="match status" value="1"/>
</dbReference>
<protein>
    <submittedName>
        <fullName evidence="4">CBS domain-containing protein</fullName>
    </submittedName>
</protein>
<feature type="domain" description="CBS" evidence="3">
    <location>
        <begin position="98"/>
        <end position="149"/>
    </location>
</feature>
<sequence>MKQAQDIMTSTVITVRTDTPVREIAQIFTENNISGVPVVDDQDKVIGIVTESDLIFQNKRLSVPPVITILDSFFFLDSPEKMERELKKIAGATVGDIFSSPVISISPDTPLDEIATLMTEKKIHTLPVLSESGRMVGIVGKRDIIRTVL</sequence>